<dbReference type="EMBL" id="GBEZ01023188">
    <property type="protein sequence ID" value="JAC63682.1"/>
    <property type="molecule type" value="Transcribed_RNA"/>
</dbReference>
<name>A0A061QSR6_9CHLO</name>
<reference evidence="1" key="1">
    <citation type="submission" date="2014-05" db="EMBL/GenBank/DDBJ databases">
        <title>The transcriptome of the halophilic microalga Tetraselmis sp. GSL018 isolated from the Great Salt Lake, Utah.</title>
        <authorList>
            <person name="Jinkerson R.E."/>
            <person name="D'Adamo S."/>
            <person name="Posewitz M.C."/>
        </authorList>
    </citation>
    <scope>NUCLEOTIDE SEQUENCE</scope>
    <source>
        <strain evidence="1">GSL018</strain>
    </source>
</reference>
<accession>A0A061QSR6</accession>
<organism evidence="1">
    <name type="scientific">Tetraselmis sp. GSL018</name>
    <dbReference type="NCBI Taxonomy" id="582737"/>
    <lineage>
        <taxon>Eukaryota</taxon>
        <taxon>Viridiplantae</taxon>
        <taxon>Chlorophyta</taxon>
        <taxon>core chlorophytes</taxon>
        <taxon>Chlorodendrophyceae</taxon>
        <taxon>Chlorodendrales</taxon>
        <taxon>Chlorodendraceae</taxon>
        <taxon>Tetraselmis</taxon>
    </lineage>
</organism>
<gene>
    <name evidence="1" type="ORF">TSPGSL018_20025</name>
</gene>
<dbReference type="AlphaFoldDB" id="A0A061QSR6"/>
<feature type="non-terminal residue" evidence="1">
    <location>
        <position position="37"/>
    </location>
</feature>
<evidence type="ECO:0000313" key="1">
    <source>
        <dbReference type="EMBL" id="JAC63682.1"/>
    </source>
</evidence>
<sequence length="37" mass="4301">MSKALDWTTRAHHRLLLEIDETISNTCRCSSAYFCRA</sequence>
<proteinExistence type="predicted"/>
<protein>
    <submittedName>
        <fullName evidence="1">Uncharacterized protein</fullName>
    </submittedName>
</protein>